<dbReference type="InterPro" id="IPR018449">
    <property type="entry name" value="NIL_domain"/>
</dbReference>
<comment type="caution">
    <text evidence="9">The sequence shown here is derived from an EMBL/GenBank/DDBJ whole genome shotgun (WGS) entry which is preliminary data.</text>
</comment>
<dbReference type="InterPro" id="IPR017896">
    <property type="entry name" value="4Fe4S_Fe-S-bd"/>
</dbReference>
<gene>
    <name evidence="9" type="ORF">LH29_15395</name>
</gene>
<reference evidence="9 10" key="1">
    <citation type="submission" date="2014-09" db="EMBL/GenBank/DDBJ databases">
        <title>Draft Genome Sequence of Draconibacterium sp. JN14CK-3.</title>
        <authorList>
            <person name="Dong C."/>
            <person name="Lai Q."/>
            <person name="Shao Z."/>
        </authorList>
    </citation>
    <scope>NUCLEOTIDE SEQUENCE [LARGE SCALE GENOMIC DNA]</scope>
    <source>
        <strain evidence="9 10">JN14CK-3</strain>
    </source>
</reference>
<dbReference type="Gene3D" id="3.30.70.20">
    <property type="match status" value="1"/>
</dbReference>
<organism evidence="9 10">
    <name type="scientific">Draconibacterium sediminis</name>
    <dbReference type="NCBI Taxonomy" id="1544798"/>
    <lineage>
        <taxon>Bacteria</taxon>
        <taxon>Pseudomonadati</taxon>
        <taxon>Bacteroidota</taxon>
        <taxon>Bacteroidia</taxon>
        <taxon>Marinilabiliales</taxon>
        <taxon>Prolixibacteraceae</taxon>
        <taxon>Draconibacterium</taxon>
    </lineage>
</organism>
<evidence type="ECO:0000256" key="2">
    <source>
        <dbReference type="ARBA" id="ARBA00022485"/>
    </source>
</evidence>
<dbReference type="InterPro" id="IPR017900">
    <property type="entry name" value="4Fe4S_Fe_S_CS"/>
</dbReference>
<dbReference type="GO" id="GO:0046872">
    <property type="term" value="F:metal ion binding"/>
    <property type="evidence" value="ECO:0007669"/>
    <property type="project" value="UniProtKB-KW"/>
</dbReference>
<accession>A0A0D8J7F3</accession>
<dbReference type="InterPro" id="IPR050572">
    <property type="entry name" value="Fe-S_Ferredoxin"/>
</dbReference>
<evidence type="ECO:0000256" key="1">
    <source>
        <dbReference type="ARBA" id="ARBA00022448"/>
    </source>
</evidence>
<dbReference type="GO" id="GO:0051539">
    <property type="term" value="F:4 iron, 4 sulfur cluster binding"/>
    <property type="evidence" value="ECO:0007669"/>
    <property type="project" value="UniProtKB-KW"/>
</dbReference>
<dbReference type="InterPro" id="IPR045865">
    <property type="entry name" value="ACT-like_dom_sf"/>
</dbReference>
<evidence type="ECO:0000313" key="10">
    <source>
        <dbReference type="Proteomes" id="UP000032544"/>
    </source>
</evidence>
<feature type="domain" description="4Fe-4S ferredoxin-type" evidence="8">
    <location>
        <begin position="76"/>
        <end position="105"/>
    </location>
</feature>
<protein>
    <recommendedName>
        <fullName evidence="8">4Fe-4S ferredoxin-type domain-containing protein</fullName>
    </recommendedName>
</protein>
<evidence type="ECO:0000256" key="3">
    <source>
        <dbReference type="ARBA" id="ARBA00022723"/>
    </source>
</evidence>
<keyword evidence="7" id="KW-0411">Iron-sulfur</keyword>
<evidence type="ECO:0000313" key="9">
    <source>
        <dbReference type="EMBL" id="KJF42812.1"/>
    </source>
</evidence>
<dbReference type="AlphaFoldDB" id="A0A0D8J7F3"/>
<dbReference type="PANTHER" id="PTHR43687:SF6">
    <property type="entry name" value="L-ASPARTATE SEMIALDEHYDE SULFURTRANSFERASE IRON-SULFUR SUBUNIT"/>
    <property type="match status" value="1"/>
</dbReference>
<dbReference type="RefSeq" id="WP_045031196.1">
    <property type="nucleotide sequence ID" value="NZ_JRHC01000004.1"/>
</dbReference>
<evidence type="ECO:0000256" key="7">
    <source>
        <dbReference type="ARBA" id="ARBA00023014"/>
    </source>
</evidence>
<evidence type="ECO:0000256" key="4">
    <source>
        <dbReference type="ARBA" id="ARBA00022737"/>
    </source>
</evidence>
<dbReference type="Pfam" id="PF12838">
    <property type="entry name" value="Fer4_7"/>
    <property type="match status" value="1"/>
</dbReference>
<evidence type="ECO:0000259" key="8">
    <source>
        <dbReference type="PROSITE" id="PS51379"/>
    </source>
</evidence>
<proteinExistence type="predicted"/>
<feature type="domain" description="4Fe-4S ferredoxin-type" evidence="8">
    <location>
        <begin position="107"/>
        <end position="136"/>
    </location>
</feature>
<keyword evidence="2" id="KW-0004">4Fe-4S</keyword>
<dbReference type="SMART" id="SM00930">
    <property type="entry name" value="NIL"/>
    <property type="match status" value="1"/>
</dbReference>
<sequence length="136" mass="15785">MIKKRYILNFPPQSGDKAFTYHLVKEYDIRINILKAEVYPGKRGSLLLELQGKKENIEKGVEYIKSHKITCESLDKRIRWKEEKCIDCGNCTAVCFAGALNMDKQSWELEFDKSKCVVCELCIPACPLNLFEIDFR</sequence>
<keyword evidence="10" id="KW-1185">Reference proteome</keyword>
<dbReference type="SUPFAM" id="SSF55021">
    <property type="entry name" value="ACT-like"/>
    <property type="match status" value="1"/>
</dbReference>
<evidence type="ECO:0000256" key="5">
    <source>
        <dbReference type="ARBA" id="ARBA00022982"/>
    </source>
</evidence>
<dbReference type="STRING" id="1544798.LH29_15395"/>
<keyword evidence="3" id="KW-0479">Metal-binding</keyword>
<dbReference type="PANTHER" id="PTHR43687">
    <property type="entry name" value="ADENYLYLSULFATE REDUCTASE, BETA SUBUNIT"/>
    <property type="match status" value="1"/>
</dbReference>
<keyword evidence="1" id="KW-0813">Transport</keyword>
<dbReference type="PROSITE" id="PS00198">
    <property type="entry name" value="4FE4S_FER_1"/>
    <property type="match status" value="1"/>
</dbReference>
<dbReference type="Pfam" id="PF09383">
    <property type="entry name" value="NIL"/>
    <property type="match status" value="1"/>
</dbReference>
<name>A0A0D8J7F3_9BACT</name>
<dbReference type="OrthoDB" id="9798098at2"/>
<keyword evidence="4" id="KW-0677">Repeat</keyword>
<dbReference type="EMBL" id="JRHC01000004">
    <property type="protein sequence ID" value="KJF42812.1"/>
    <property type="molecule type" value="Genomic_DNA"/>
</dbReference>
<dbReference type="PROSITE" id="PS51379">
    <property type="entry name" value="4FE4S_FER_2"/>
    <property type="match status" value="2"/>
</dbReference>
<dbReference type="Gene3D" id="3.30.70.260">
    <property type="match status" value="1"/>
</dbReference>
<keyword evidence="5" id="KW-0249">Electron transport</keyword>
<evidence type="ECO:0000256" key="6">
    <source>
        <dbReference type="ARBA" id="ARBA00023004"/>
    </source>
</evidence>
<dbReference type="Proteomes" id="UP000032544">
    <property type="component" value="Unassembled WGS sequence"/>
</dbReference>
<keyword evidence="6" id="KW-0408">Iron</keyword>
<dbReference type="SUPFAM" id="SSF54862">
    <property type="entry name" value="4Fe-4S ferredoxins"/>
    <property type="match status" value="1"/>
</dbReference>